<feature type="binding site" evidence="8">
    <location>
        <begin position="56"/>
        <end position="60"/>
    </location>
    <ligand>
        <name>GTP</name>
        <dbReference type="ChEBI" id="CHEBI:37565"/>
        <label>1</label>
    </ligand>
</feature>
<dbReference type="Proteomes" id="UP001059844">
    <property type="component" value="Chromosome"/>
</dbReference>
<dbReference type="InterPro" id="IPR016484">
    <property type="entry name" value="GTPase_Der"/>
</dbReference>
<dbReference type="NCBIfam" id="TIGR00231">
    <property type="entry name" value="small_GTP"/>
    <property type="match status" value="2"/>
</dbReference>
<keyword evidence="3 8" id="KW-0690">Ribosome biogenesis</keyword>
<dbReference type="Gene3D" id="3.30.300.20">
    <property type="match status" value="1"/>
</dbReference>
<evidence type="ECO:0000256" key="5">
    <source>
        <dbReference type="ARBA" id="ARBA00022741"/>
    </source>
</evidence>
<evidence type="ECO:0000256" key="1">
    <source>
        <dbReference type="ARBA" id="ARBA00008279"/>
    </source>
</evidence>
<dbReference type="HAMAP" id="MF_00195">
    <property type="entry name" value="GTPase_Der"/>
    <property type="match status" value="1"/>
</dbReference>
<comment type="subunit">
    <text evidence="8">Associates with the 50S ribosomal subunit.</text>
</comment>
<comment type="function">
    <text evidence="8 10">GTPase that plays an essential role in the late steps of ribosome biogenesis.</text>
</comment>
<feature type="binding site" evidence="8">
    <location>
        <begin position="230"/>
        <end position="234"/>
    </location>
    <ligand>
        <name>GTP</name>
        <dbReference type="ChEBI" id="CHEBI:37565"/>
        <label>2</label>
    </ligand>
</feature>
<evidence type="ECO:0000256" key="9">
    <source>
        <dbReference type="PROSITE-ProRule" id="PRU01049"/>
    </source>
</evidence>
<dbReference type="InterPro" id="IPR006073">
    <property type="entry name" value="GTP-bd"/>
</dbReference>
<proteinExistence type="inferred from homology"/>
<evidence type="ECO:0000256" key="3">
    <source>
        <dbReference type="ARBA" id="ARBA00022517"/>
    </source>
</evidence>
<keyword evidence="6 8" id="KW-0342">GTP-binding</keyword>
<dbReference type="Pfam" id="PF01926">
    <property type="entry name" value="MMR_HSR1"/>
    <property type="match status" value="2"/>
</dbReference>
<dbReference type="EMBL" id="CP101751">
    <property type="protein sequence ID" value="UUC45697.1"/>
    <property type="molecule type" value="Genomic_DNA"/>
</dbReference>
<name>A0ABY5IU49_9FLAO</name>
<keyword evidence="13" id="KW-1185">Reference proteome</keyword>
<dbReference type="InterPro" id="IPR015946">
    <property type="entry name" value="KH_dom-like_a/b"/>
</dbReference>
<dbReference type="CDD" id="cd01895">
    <property type="entry name" value="EngA2"/>
    <property type="match status" value="1"/>
</dbReference>
<dbReference type="RefSeq" id="WP_256551385.1">
    <property type="nucleotide sequence ID" value="NZ_CP101751.1"/>
</dbReference>
<keyword evidence="5 8" id="KW-0547">Nucleotide-binding</keyword>
<comment type="similarity">
    <text evidence="1 8 9 10">Belongs to the TRAFAC class TrmE-Era-EngA-EngB-Septin-like GTPase superfamily. EngA (Der) GTPase family.</text>
</comment>
<dbReference type="GO" id="GO:0016787">
    <property type="term" value="F:hydrolase activity"/>
    <property type="evidence" value="ECO:0007669"/>
    <property type="project" value="UniProtKB-KW"/>
</dbReference>
<protein>
    <recommendedName>
        <fullName evidence="2 8">GTPase Der</fullName>
    </recommendedName>
    <alternativeName>
        <fullName evidence="7 8">GTP-binding protein EngA</fullName>
    </alternativeName>
</protein>
<organism evidence="12 13">
    <name type="scientific">Flavobacterium cerinum</name>
    <dbReference type="NCBI Taxonomy" id="2502784"/>
    <lineage>
        <taxon>Bacteria</taxon>
        <taxon>Pseudomonadati</taxon>
        <taxon>Bacteroidota</taxon>
        <taxon>Flavobacteriia</taxon>
        <taxon>Flavobacteriales</taxon>
        <taxon>Flavobacteriaceae</taxon>
        <taxon>Flavobacterium</taxon>
    </lineage>
</organism>
<feature type="domain" description="EngA-type G" evidence="11">
    <location>
        <begin position="3"/>
        <end position="167"/>
    </location>
</feature>
<evidence type="ECO:0000313" key="13">
    <source>
        <dbReference type="Proteomes" id="UP001059844"/>
    </source>
</evidence>
<keyword evidence="12" id="KW-0378">Hydrolase</keyword>
<evidence type="ECO:0000259" key="11">
    <source>
        <dbReference type="PROSITE" id="PS51712"/>
    </source>
</evidence>
<feature type="binding site" evidence="8">
    <location>
        <begin position="119"/>
        <end position="122"/>
    </location>
    <ligand>
        <name>GTP</name>
        <dbReference type="ChEBI" id="CHEBI:37565"/>
        <label>1</label>
    </ligand>
</feature>
<evidence type="ECO:0000313" key="12">
    <source>
        <dbReference type="EMBL" id="UUC45697.1"/>
    </source>
</evidence>
<dbReference type="Gene3D" id="3.40.50.300">
    <property type="entry name" value="P-loop containing nucleotide triphosphate hydrolases"/>
    <property type="match status" value="2"/>
</dbReference>
<dbReference type="InterPro" id="IPR032859">
    <property type="entry name" value="KH_dom-like"/>
</dbReference>
<dbReference type="PROSITE" id="PS51712">
    <property type="entry name" value="G_ENGA"/>
    <property type="match status" value="2"/>
</dbReference>
<gene>
    <name evidence="8 12" type="primary">der</name>
    <name evidence="12" type="ORF">NOX80_00445</name>
</gene>
<feature type="binding site" evidence="8">
    <location>
        <begin position="9"/>
        <end position="16"/>
    </location>
    <ligand>
        <name>GTP</name>
        <dbReference type="ChEBI" id="CHEBI:37565"/>
        <label>1</label>
    </ligand>
</feature>
<dbReference type="CDD" id="cd01894">
    <property type="entry name" value="EngA1"/>
    <property type="match status" value="1"/>
</dbReference>
<evidence type="ECO:0000256" key="4">
    <source>
        <dbReference type="ARBA" id="ARBA00022737"/>
    </source>
</evidence>
<keyword evidence="4 10" id="KW-0677">Repeat</keyword>
<feature type="binding site" evidence="8">
    <location>
        <begin position="295"/>
        <end position="298"/>
    </location>
    <ligand>
        <name>GTP</name>
        <dbReference type="ChEBI" id="CHEBI:37565"/>
        <label>2</label>
    </ligand>
</feature>
<evidence type="ECO:0000256" key="10">
    <source>
        <dbReference type="RuleBase" id="RU004481"/>
    </source>
</evidence>
<dbReference type="Pfam" id="PF14714">
    <property type="entry name" value="KH_dom-like"/>
    <property type="match status" value="1"/>
</dbReference>
<dbReference type="NCBIfam" id="TIGR03594">
    <property type="entry name" value="GTPase_EngA"/>
    <property type="match status" value="1"/>
</dbReference>
<dbReference type="PRINTS" id="PR00326">
    <property type="entry name" value="GTP1OBG"/>
</dbReference>
<dbReference type="InterPro" id="IPR027417">
    <property type="entry name" value="P-loop_NTPase"/>
</dbReference>
<feature type="domain" description="EngA-type G" evidence="11">
    <location>
        <begin position="177"/>
        <end position="352"/>
    </location>
</feature>
<dbReference type="SUPFAM" id="SSF52540">
    <property type="entry name" value="P-loop containing nucleoside triphosphate hydrolases"/>
    <property type="match status" value="2"/>
</dbReference>
<evidence type="ECO:0000256" key="7">
    <source>
        <dbReference type="ARBA" id="ARBA00032345"/>
    </source>
</evidence>
<dbReference type="InterPro" id="IPR005225">
    <property type="entry name" value="Small_GTP-bd"/>
</dbReference>
<accession>A0ABY5IU49</accession>
<evidence type="ECO:0000256" key="6">
    <source>
        <dbReference type="ARBA" id="ARBA00023134"/>
    </source>
</evidence>
<dbReference type="PANTHER" id="PTHR43834:SF6">
    <property type="entry name" value="GTPASE DER"/>
    <property type="match status" value="1"/>
</dbReference>
<feature type="binding site" evidence="8">
    <location>
        <begin position="183"/>
        <end position="190"/>
    </location>
    <ligand>
        <name>GTP</name>
        <dbReference type="ChEBI" id="CHEBI:37565"/>
        <label>2</label>
    </ligand>
</feature>
<dbReference type="PIRSF" id="PIRSF006485">
    <property type="entry name" value="GTP-binding_EngA"/>
    <property type="match status" value="1"/>
</dbReference>
<evidence type="ECO:0000256" key="2">
    <source>
        <dbReference type="ARBA" id="ARBA00020953"/>
    </source>
</evidence>
<sequence>MNNIVAIVGRPNVGKSTFFNRLIQRRDAIVDSVSGVTRDRNYGKSEWNGKEFSVIDTGGYIKGSDDIFEGEIRRQVELAIDEADAIIFMVDVEEGITPMDDEVAKLLRKVKKPVMLAVNKVDNAMREKDAIEFYNLGLGDYYTIAGMNGSGTGELLDALVELLPELPEAVEEENPLPRFAVVGRPNAGKSSFINALIGQDRFVVTDIAGTTRDAIDTKYNRFGFEFNLVDTAGIRRKAKVKEDLEFYSVMRSIRAIEHSDVCILMIDATRGFEGQDQSIFWLAEKNRKGIVILVNKWDLVEKDTMSTRDYEAKIRQEIAPFTDVPILFVSALTKQRLLKALETAVEVFENRKQRIATSKFNELMLPIIEHTPPPALKGKYIKIKYCMQLPTPTPQFVFFANLPQYVKDPYKRFIENKLRENYNFSGVPIDIYFRQK</sequence>
<evidence type="ECO:0000256" key="8">
    <source>
        <dbReference type="HAMAP-Rule" id="MF_00195"/>
    </source>
</evidence>
<reference evidence="12" key="1">
    <citation type="submission" date="2022-07" db="EMBL/GenBank/DDBJ databases">
        <title>Isolation, identification, and degradation of a PFOSA degrading strain from sewage treatment plant.</title>
        <authorList>
            <person name="Zhang L."/>
            <person name="Huo Y."/>
        </authorList>
    </citation>
    <scope>NUCLEOTIDE SEQUENCE</scope>
    <source>
        <strain evidence="12">C1</strain>
    </source>
</reference>
<dbReference type="PANTHER" id="PTHR43834">
    <property type="entry name" value="GTPASE DER"/>
    <property type="match status" value="1"/>
</dbReference>
<dbReference type="InterPro" id="IPR031166">
    <property type="entry name" value="G_ENGA"/>
</dbReference>